<name>A0A060Y583_ONCMY</name>
<reference evidence="7" key="1">
    <citation type="journal article" date="2014" name="Nat. Commun.">
        <title>The rainbow trout genome provides novel insights into evolution after whole-genome duplication in vertebrates.</title>
        <authorList>
            <person name="Berthelot C."/>
            <person name="Brunet F."/>
            <person name="Chalopin D."/>
            <person name="Juanchich A."/>
            <person name="Bernard M."/>
            <person name="Noel B."/>
            <person name="Bento P."/>
            <person name="Da Silva C."/>
            <person name="Labadie K."/>
            <person name="Alberti A."/>
            <person name="Aury J.M."/>
            <person name="Louis A."/>
            <person name="Dehais P."/>
            <person name="Bardou P."/>
            <person name="Montfort J."/>
            <person name="Klopp C."/>
            <person name="Cabau C."/>
            <person name="Gaspin C."/>
            <person name="Thorgaard G.H."/>
            <person name="Boussaha M."/>
            <person name="Quillet E."/>
            <person name="Guyomard R."/>
            <person name="Galiana D."/>
            <person name="Bobe J."/>
            <person name="Volff J.N."/>
            <person name="Genet C."/>
            <person name="Wincker P."/>
            <person name="Jaillon O."/>
            <person name="Roest Crollius H."/>
            <person name="Guiguen Y."/>
        </authorList>
    </citation>
    <scope>NUCLEOTIDE SEQUENCE [LARGE SCALE GENOMIC DNA]</scope>
</reference>
<gene>
    <name evidence="7" type="ORF">GSONMT00035284001</name>
</gene>
<evidence type="ECO:0000256" key="2">
    <source>
        <dbReference type="ARBA" id="ARBA00023015"/>
    </source>
</evidence>
<accession>A0A060Y583</accession>
<dbReference type="EMBL" id="FR906399">
    <property type="protein sequence ID" value="CDQ84315.1"/>
    <property type="molecule type" value="Genomic_DNA"/>
</dbReference>
<dbReference type="PANTHER" id="PTHR13059:SF15">
    <property type="entry name" value="PROTEIN CAPICUA HOMOLOG ISOFORM X1"/>
    <property type="match status" value="1"/>
</dbReference>
<feature type="region of interest" description="Disordered" evidence="6">
    <location>
        <begin position="43"/>
        <end position="123"/>
    </location>
</feature>
<keyword evidence="2" id="KW-0805">Transcription regulation</keyword>
<evidence type="ECO:0000256" key="6">
    <source>
        <dbReference type="SAM" id="MobiDB-lite"/>
    </source>
</evidence>
<dbReference type="STRING" id="8022.A0A060Y583"/>
<proteinExistence type="predicted"/>
<reference evidence="7" key="2">
    <citation type="submission" date="2014-03" db="EMBL/GenBank/DDBJ databases">
        <authorList>
            <person name="Genoscope - CEA"/>
        </authorList>
    </citation>
    <scope>NUCLEOTIDE SEQUENCE</scope>
</reference>
<dbReference type="AlphaFoldDB" id="A0A060Y583"/>
<keyword evidence="4" id="KW-0804">Transcription</keyword>
<keyword evidence="3" id="KW-0238">DNA-binding</keyword>
<evidence type="ECO:0000256" key="5">
    <source>
        <dbReference type="ARBA" id="ARBA00023242"/>
    </source>
</evidence>
<keyword evidence="1" id="KW-0597">Phosphoprotein</keyword>
<dbReference type="GO" id="GO:0000981">
    <property type="term" value="F:DNA-binding transcription factor activity, RNA polymerase II-specific"/>
    <property type="evidence" value="ECO:0007669"/>
    <property type="project" value="TreeGrafter"/>
</dbReference>
<feature type="compositionally biased region" description="Basic and acidic residues" evidence="6">
    <location>
        <begin position="102"/>
        <end position="114"/>
    </location>
</feature>
<evidence type="ECO:0000256" key="4">
    <source>
        <dbReference type="ARBA" id="ARBA00023163"/>
    </source>
</evidence>
<evidence type="ECO:0000256" key="1">
    <source>
        <dbReference type="ARBA" id="ARBA00022553"/>
    </source>
</evidence>
<keyword evidence="5" id="KW-0539">Nucleus</keyword>
<dbReference type="GO" id="GO:0005634">
    <property type="term" value="C:nucleus"/>
    <property type="evidence" value="ECO:0007669"/>
    <property type="project" value="TreeGrafter"/>
</dbReference>
<dbReference type="InterPro" id="IPR052412">
    <property type="entry name" value="CC-Dev_Transcription_Reg"/>
</dbReference>
<dbReference type="Proteomes" id="UP000193380">
    <property type="component" value="Unassembled WGS sequence"/>
</dbReference>
<feature type="compositionally biased region" description="Polar residues" evidence="6">
    <location>
        <begin position="43"/>
        <end position="58"/>
    </location>
</feature>
<organism evidence="7 8">
    <name type="scientific">Oncorhynchus mykiss</name>
    <name type="common">Rainbow trout</name>
    <name type="synonym">Salmo gairdneri</name>
    <dbReference type="NCBI Taxonomy" id="8022"/>
    <lineage>
        <taxon>Eukaryota</taxon>
        <taxon>Metazoa</taxon>
        <taxon>Chordata</taxon>
        <taxon>Craniata</taxon>
        <taxon>Vertebrata</taxon>
        <taxon>Euteleostomi</taxon>
        <taxon>Actinopterygii</taxon>
        <taxon>Neopterygii</taxon>
        <taxon>Teleostei</taxon>
        <taxon>Protacanthopterygii</taxon>
        <taxon>Salmoniformes</taxon>
        <taxon>Salmonidae</taxon>
        <taxon>Salmoninae</taxon>
        <taxon>Oncorhynchus</taxon>
    </lineage>
</organism>
<evidence type="ECO:0000256" key="3">
    <source>
        <dbReference type="ARBA" id="ARBA00023125"/>
    </source>
</evidence>
<dbReference type="PaxDb" id="8022-A0A060Y583"/>
<evidence type="ECO:0000313" key="7">
    <source>
        <dbReference type="EMBL" id="CDQ84315.1"/>
    </source>
</evidence>
<protein>
    <submittedName>
        <fullName evidence="7">Uncharacterized protein</fullName>
    </submittedName>
</protein>
<dbReference type="GO" id="GO:0000977">
    <property type="term" value="F:RNA polymerase II transcription regulatory region sequence-specific DNA binding"/>
    <property type="evidence" value="ECO:0007669"/>
    <property type="project" value="TreeGrafter"/>
</dbReference>
<dbReference type="PANTHER" id="PTHR13059">
    <property type="entry name" value="HMG-BOX TRANSCRIPTION FACTOR BBX"/>
    <property type="match status" value="1"/>
</dbReference>
<evidence type="ECO:0000313" key="8">
    <source>
        <dbReference type="Proteomes" id="UP000193380"/>
    </source>
</evidence>
<sequence length="123" mass="13673">MYSSETPQYLRQGLSMFVWTNVEPRSVPVFPWHSLVPFLAPTQSDASTQSGEGQQPINHPQAASLKTESHGCAVLLQETNEDHPSLERGPTTRLTPSTDDLAPEREAERERPDSETESDVDDP</sequence>